<feature type="compositionally biased region" description="Low complexity" evidence="1">
    <location>
        <begin position="1132"/>
        <end position="1144"/>
    </location>
</feature>
<organism evidence="2 3">
    <name type="scientific">Vanrija albida</name>
    <dbReference type="NCBI Taxonomy" id="181172"/>
    <lineage>
        <taxon>Eukaryota</taxon>
        <taxon>Fungi</taxon>
        <taxon>Dikarya</taxon>
        <taxon>Basidiomycota</taxon>
        <taxon>Agaricomycotina</taxon>
        <taxon>Tremellomycetes</taxon>
        <taxon>Trichosporonales</taxon>
        <taxon>Trichosporonaceae</taxon>
        <taxon>Vanrija</taxon>
    </lineage>
</organism>
<reference evidence="2 3" key="1">
    <citation type="submission" date="2023-08" db="EMBL/GenBank/DDBJ databases">
        <title>Annotated Genome Sequence of Vanrija albida AlHP1.</title>
        <authorList>
            <person name="Herzog R."/>
        </authorList>
    </citation>
    <scope>NUCLEOTIDE SEQUENCE [LARGE SCALE GENOMIC DNA]</scope>
    <source>
        <strain evidence="2 3">AlHP1</strain>
    </source>
</reference>
<feature type="compositionally biased region" description="Basic and acidic residues" evidence="1">
    <location>
        <begin position="663"/>
        <end position="673"/>
    </location>
</feature>
<gene>
    <name evidence="2" type="ORF">Q8F55_002725</name>
</gene>
<dbReference type="GeneID" id="95983768"/>
<sequence length="1212" mass="119661">MGVGAMRNTLDKIDSQGKDTSTASTVKNFLNPFKDSSDNTNDPTRSGMGHADRQSDLRSNPNANVGHTSTGVAGTGVGAGAIAGAKNTMDPNVNTRGTGHTGVGHSSMGSNTMGHNTVGHNTMGHTGVGHNTVGHNTMGTNTMNRNVEAGNHTAGPHTSTGLAGTGLGAGTAADIKNKMDSNVDSSTGRYNTGATGGLGHSGNQHNHGRDAAVVGGAAGLGAGAGAMHHHNRNVEGGNHTAGPHTSTGLGGTGFGAGTAADVKNMTDSNVDSSTGRYNTGATSATGGLGGHHGHHSNTHGVSARHVEGGNHTAGPHTSTGLGGTGFGAGTAADFKNMTDSNVDSSTGRYNTGTTGGLGGHHGNTHGVSARHVEGGNHTAGPHTSTGLGGTGFGAGTAADVKNMKDSNVDSSTGRYNTGTTGPTGGIGGGGNTHSPTDSNIQGGKNTVGPHTSTGLLGTGVGAGAMADIKNKLDSNVDTTTGRNTSTTSSTTGHSQHNYGRDAAVAGGAAGLGAGAVHHSQNRNLEAGNHTAGPHTSTGLAGTGLGAGTAADMKNATDPNVNSRSGFAGSPPRTHGHVPRSPTSGTSGVNDAASRRMLEKGDAPLSAEMGRDPITGAKLQEGSTLSRVADQAAGNTGVHGRSSLDGSRADPATAATLGAGAVAADRRHAGDSQDVRSLGNKLEATRLDERDGSHTGRNAALGAGAGAAVGAGAMHLHNKNSNDPVASGMGHPDRQSALRSNPNAGVGHTGSGLTGSGLQDKNERGGQRTAGPHTSTGLAGTGIGAGMAADIKNKMDSNVDAKTGRTTDSSLGHGRVGDNHHTGRDAHLTGGVGALATPAGQNGREVDRSAAPLSTGARADHTSGPIMSGMSGANAAQHDAAMPTDRGHHSAGIAPGERSTTGRNAALGAGAGALAGGTLASSDRNRLENDSTHNASTTALAGSPTRTHAMGSGVHTSGAAPAPHRGSNVHTGDRTAGPHTSTGIAGTGVGASAAADIKNKMDSDVDSTTGRTKVDSSTRRGDGPGDPIHPRDPRGPHESAHTGTTGVTGATTTGATTTGATKDRRDSGDAKTKIPHTSTGLFGTGVGAEAMAKVKNALDPKVDTSAANEAINRNGANAGDNAYAINRNDPNNGTTATTRTTATDDGTVRNRGPGNIDMPANNSAQNPNLFAQAEAHHGDQTRMPGGYTNRANDANKTGANVVVTPVEERSRAF</sequence>
<feature type="compositionally biased region" description="Polar residues" evidence="1">
    <location>
        <begin position="18"/>
        <end position="28"/>
    </location>
</feature>
<feature type="compositionally biased region" description="Polar residues" evidence="1">
    <location>
        <begin position="1188"/>
        <end position="1197"/>
    </location>
</feature>
<feature type="region of interest" description="Disordered" evidence="1">
    <location>
        <begin position="836"/>
        <end position="903"/>
    </location>
</feature>
<evidence type="ECO:0000256" key="1">
    <source>
        <dbReference type="SAM" id="MobiDB-lite"/>
    </source>
</evidence>
<feature type="region of interest" description="Disordered" evidence="1">
    <location>
        <begin position="524"/>
        <end position="591"/>
    </location>
</feature>
<feature type="region of interest" description="Disordered" evidence="1">
    <location>
        <begin position="916"/>
        <end position="1075"/>
    </location>
</feature>
<feature type="region of interest" description="Disordered" evidence="1">
    <location>
        <begin position="474"/>
        <end position="499"/>
    </location>
</feature>
<feature type="compositionally biased region" description="Gly residues" evidence="1">
    <location>
        <begin position="421"/>
        <end position="431"/>
    </location>
</feature>
<feature type="region of interest" description="Disordered" evidence="1">
    <location>
        <begin position="663"/>
        <end position="699"/>
    </location>
</feature>
<comment type="caution">
    <text evidence="2">The sequence shown here is derived from an EMBL/GenBank/DDBJ whole genome shotgun (WGS) entry which is preliminary data.</text>
</comment>
<feature type="region of interest" description="Disordered" evidence="1">
    <location>
        <begin position="339"/>
        <end position="458"/>
    </location>
</feature>
<dbReference type="EMBL" id="JBBXJM010000002">
    <property type="protein sequence ID" value="KAL1411758.1"/>
    <property type="molecule type" value="Genomic_DNA"/>
</dbReference>
<feature type="compositionally biased region" description="Low complexity" evidence="1">
    <location>
        <begin position="1041"/>
        <end position="1059"/>
    </location>
</feature>
<feature type="compositionally biased region" description="Polar residues" evidence="1">
    <location>
        <begin position="89"/>
        <end position="98"/>
    </location>
</feature>
<feature type="compositionally biased region" description="Polar residues" evidence="1">
    <location>
        <begin position="433"/>
        <end position="452"/>
    </location>
</feature>
<feature type="region of interest" description="Disordered" evidence="1">
    <location>
        <begin position="1175"/>
        <end position="1197"/>
    </location>
</feature>
<feature type="region of interest" description="Disordered" evidence="1">
    <location>
        <begin position="714"/>
        <end position="781"/>
    </location>
</feature>
<feature type="compositionally biased region" description="Low complexity" evidence="1">
    <location>
        <begin position="478"/>
        <end position="494"/>
    </location>
</feature>
<name>A0ABR3QAK4_9TREE</name>
<feature type="region of interest" description="Disordered" evidence="1">
    <location>
        <begin position="265"/>
        <end position="325"/>
    </location>
</feature>
<feature type="region of interest" description="Disordered" evidence="1">
    <location>
        <begin position="1120"/>
        <end position="1149"/>
    </location>
</feature>
<feature type="compositionally biased region" description="Basic and acidic residues" evidence="1">
    <location>
        <begin position="1011"/>
        <end position="1039"/>
    </location>
</feature>
<evidence type="ECO:0008006" key="4">
    <source>
        <dbReference type="Google" id="ProtNLM"/>
    </source>
</evidence>
<feature type="region of interest" description="Disordered" evidence="1">
    <location>
        <begin position="798"/>
        <end position="820"/>
    </location>
</feature>
<evidence type="ECO:0000313" key="2">
    <source>
        <dbReference type="EMBL" id="KAL1411758.1"/>
    </source>
</evidence>
<feature type="region of interest" description="Disordered" evidence="1">
    <location>
        <begin position="630"/>
        <end position="650"/>
    </location>
</feature>
<dbReference type="Proteomes" id="UP001565368">
    <property type="component" value="Unassembled WGS sequence"/>
</dbReference>
<keyword evidence="3" id="KW-1185">Reference proteome</keyword>
<feature type="compositionally biased region" description="Basic and acidic residues" evidence="1">
    <location>
        <begin position="682"/>
        <end position="693"/>
    </location>
</feature>
<proteinExistence type="predicted"/>
<feature type="compositionally biased region" description="Polar residues" evidence="1">
    <location>
        <begin position="931"/>
        <end position="945"/>
    </location>
</feature>
<protein>
    <recommendedName>
        <fullName evidence="4">SMP domain-containing protein</fullName>
    </recommendedName>
</protein>
<dbReference type="RefSeq" id="XP_069211702.1">
    <property type="nucleotide sequence ID" value="XM_069351316.1"/>
</dbReference>
<feature type="compositionally biased region" description="Basic and acidic residues" evidence="1">
    <location>
        <begin position="1060"/>
        <end position="1071"/>
    </location>
</feature>
<accession>A0ABR3QAK4</accession>
<feature type="region of interest" description="Disordered" evidence="1">
    <location>
        <begin position="1"/>
        <end position="110"/>
    </location>
</feature>
<evidence type="ECO:0000313" key="3">
    <source>
        <dbReference type="Proteomes" id="UP001565368"/>
    </source>
</evidence>
<feature type="region of interest" description="Disordered" evidence="1">
    <location>
        <begin position="223"/>
        <end position="245"/>
    </location>
</feature>
<feature type="compositionally biased region" description="Polar residues" evidence="1">
    <location>
        <begin position="265"/>
        <end position="277"/>
    </location>
</feature>